<proteinExistence type="predicted"/>
<evidence type="ECO:0000313" key="2">
    <source>
        <dbReference type="Proteomes" id="UP000076643"/>
    </source>
</evidence>
<reference evidence="1 2" key="1">
    <citation type="submission" date="2013-07" db="EMBL/GenBank/DDBJ databases">
        <title>Comparative Genomic and Metabolomic Analysis of Twelve Strains of Pseudoalteromonas luteoviolacea.</title>
        <authorList>
            <person name="Vynne N.G."/>
            <person name="Mansson M."/>
            <person name="Gram L."/>
        </authorList>
    </citation>
    <scope>NUCLEOTIDE SEQUENCE [LARGE SCALE GENOMIC DNA]</scope>
    <source>
        <strain evidence="1 2">DSM 6061</strain>
    </source>
</reference>
<dbReference type="PATRIC" id="fig|1365250.3.peg.4946"/>
<protein>
    <submittedName>
        <fullName evidence="1">Uncharacterized protein</fullName>
    </submittedName>
</protein>
<dbReference type="EMBL" id="AUYB01000148">
    <property type="protein sequence ID" value="KZN30726.1"/>
    <property type="molecule type" value="Genomic_DNA"/>
</dbReference>
<dbReference type="RefSeq" id="WP_155730831.1">
    <property type="nucleotide sequence ID" value="NZ_AQHB01000039.1"/>
</dbReference>
<evidence type="ECO:0000313" key="1">
    <source>
        <dbReference type="EMBL" id="KZN30726.1"/>
    </source>
</evidence>
<dbReference type="Proteomes" id="UP000076643">
    <property type="component" value="Unassembled WGS sequence"/>
</dbReference>
<comment type="caution">
    <text evidence="1">The sequence shown here is derived from an EMBL/GenBank/DDBJ whole genome shotgun (WGS) entry which is preliminary data.</text>
</comment>
<accession>A0A166UIW7</accession>
<name>A0A166UIW7_9GAMM</name>
<keyword evidence="2" id="KW-1185">Reference proteome</keyword>
<gene>
    <name evidence="1" type="ORF">N475_24690</name>
</gene>
<sequence>MKLKLKTKPIKNLSKDKTALQADITPQVGGGYTIDHTRLASCWVCHITK</sequence>
<organism evidence="1 2">
    <name type="scientific">Pseudoalteromonas luteoviolacea DSM 6061</name>
    <dbReference type="NCBI Taxonomy" id="1365250"/>
    <lineage>
        <taxon>Bacteria</taxon>
        <taxon>Pseudomonadati</taxon>
        <taxon>Pseudomonadota</taxon>
        <taxon>Gammaproteobacteria</taxon>
        <taxon>Alteromonadales</taxon>
        <taxon>Pseudoalteromonadaceae</taxon>
        <taxon>Pseudoalteromonas</taxon>
    </lineage>
</organism>
<dbReference type="AlphaFoldDB" id="A0A166UIW7"/>